<comment type="caution">
    <text evidence="2">The sequence shown here is derived from an EMBL/GenBank/DDBJ whole genome shotgun (WGS) entry which is preliminary data.</text>
</comment>
<feature type="region of interest" description="Disordered" evidence="1">
    <location>
        <begin position="184"/>
        <end position="207"/>
    </location>
</feature>
<dbReference type="Proteomes" id="UP001415857">
    <property type="component" value="Unassembled WGS sequence"/>
</dbReference>
<evidence type="ECO:0000256" key="1">
    <source>
        <dbReference type="SAM" id="MobiDB-lite"/>
    </source>
</evidence>
<feature type="region of interest" description="Disordered" evidence="1">
    <location>
        <begin position="1"/>
        <end position="79"/>
    </location>
</feature>
<accession>A0AAP0S117</accession>
<feature type="compositionally biased region" description="Basic and acidic residues" evidence="1">
    <location>
        <begin position="28"/>
        <end position="43"/>
    </location>
</feature>
<sequence>MSLKVSERVDGGREDVVTRLPCGGHQSHGSEKVRSQDLADVKNDVNQTDLSPEKSRSPIQKSEIGDFDSVQLKSSSKDEEASISVTSGLRHNLSTTLVFKEQAQGYKGEASEEDTFVDAKDDQGVGFIFPDSSSMRAEVVSHTSSKVKAPTSGKGKRFMPNVDFVDTDSQRIEKKRSMVELIREEHGNSHSDEEAEVGGPTKPFGMG</sequence>
<dbReference type="AlphaFoldDB" id="A0AAP0S117"/>
<name>A0AAP0S117_LIQFO</name>
<keyword evidence="3" id="KW-1185">Reference proteome</keyword>
<feature type="compositionally biased region" description="Basic and acidic residues" evidence="1">
    <location>
        <begin position="1"/>
        <end position="17"/>
    </location>
</feature>
<gene>
    <name evidence="2" type="ORF">L1049_016275</name>
</gene>
<dbReference type="EMBL" id="JBBPBK010000003">
    <property type="protein sequence ID" value="KAK9287833.1"/>
    <property type="molecule type" value="Genomic_DNA"/>
</dbReference>
<proteinExistence type="predicted"/>
<evidence type="ECO:0000313" key="2">
    <source>
        <dbReference type="EMBL" id="KAK9287833.1"/>
    </source>
</evidence>
<feature type="region of interest" description="Disordered" evidence="1">
    <location>
        <begin position="142"/>
        <end position="162"/>
    </location>
</feature>
<evidence type="ECO:0000313" key="3">
    <source>
        <dbReference type="Proteomes" id="UP001415857"/>
    </source>
</evidence>
<protein>
    <submittedName>
        <fullName evidence="2">Uncharacterized protein</fullName>
    </submittedName>
</protein>
<reference evidence="2 3" key="1">
    <citation type="journal article" date="2024" name="Plant J.">
        <title>Genome sequences and population genomics reveal climatic adaptation and genomic divergence between two closely related sweetgum species.</title>
        <authorList>
            <person name="Xu W.Q."/>
            <person name="Ren C.Q."/>
            <person name="Zhang X.Y."/>
            <person name="Comes H.P."/>
            <person name="Liu X.H."/>
            <person name="Li Y.G."/>
            <person name="Kettle C.J."/>
            <person name="Jalonen R."/>
            <person name="Gaisberger H."/>
            <person name="Ma Y.Z."/>
            <person name="Qiu Y.X."/>
        </authorList>
    </citation>
    <scope>NUCLEOTIDE SEQUENCE [LARGE SCALE GENOMIC DNA]</scope>
    <source>
        <strain evidence="2">Hangzhou</strain>
    </source>
</reference>
<organism evidence="2 3">
    <name type="scientific">Liquidambar formosana</name>
    <name type="common">Formosan gum</name>
    <dbReference type="NCBI Taxonomy" id="63359"/>
    <lineage>
        <taxon>Eukaryota</taxon>
        <taxon>Viridiplantae</taxon>
        <taxon>Streptophyta</taxon>
        <taxon>Embryophyta</taxon>
        <taxon>Tracheophyta</taxon>
        <taxon>Spermatophyta</taxon>
        <taxon>Magnoliopsida</taxon>
        <taxon>eudicotyledons</taxon>
        <taxon>Gunneridae</taxon>
        <taxon>Pentapetalae</taxon>
        <taxon>Saxifragales</taxon>
        <taxon>Altingiaceae</taxon>
        <taxon>Liquidambar</taxon>
    </lineage>
</organism>